<dbReference type="SUPFAM" id="SSF69979">
    <property type="entry name" value="Eea1 homodimerisation domain"/>
    <property type="match status" value="1"/>
</dbReference>
<feature type="coiled-coil region" evidence="16">
    <location>
        <begin position="1001"/>
        <end position="1074"/>
    </location>
</feature>
<feature type="transmembrane region" description="Helical" evidence="17">
    <location>
        <begin position="1362"/>
        <end position="1382"/>
    </location>
</feature>
<comment type="similarity">
    <text evidence="4">Belongs to the YIP1 family.</text>
</comment>
<dbReference type="InterPro" id="IPR007484">
    <property type="entry name" value="Peptidase_M28"/>
</dbReference>
<dbReference type="EMBL" id="CAJPEX010001984">
    <property type="protein sequence ID" value="CAG0920330.1"/>
    <property type="molecule type" value="Genomic_DNA"/>
</dbReference>
<dbReference type="Gene3D" id="1.20.5.390">
    <property type="entry name" value="L1 transposable element, trimerization domain"/>
    <property type="match status" value="1"/>
</dbReference>
<evidence type="ECO:0000256" key="4">
    <source>
        <dbReference type="ARBA" id="ARBA00010596"/>
    </source>
</evidence>
<dbReference type="InterPro" id="IPR013083">
    <property type="entry name" value="Znf_RING/FYVE/PHD"/>
</dbReference>
<keyword evidence="8 15" id="KW-0863">Zinc-finger</keyword>
<dbReference type="Pfam" id="PF04389">
    <property type="entry name" value="Peptidase_M28"/>
    <property type="match status" value="1"/>
</dbReference>
<feature type="coiled-coil region" evidence="16">
    <location>
        <begin position="1142"/>
        <end position="1169"/>
    </location>
</feature>
<dbReference type="InterPro" id="IPR017455">
    <property type="entry name" value="Znf_FYVE-rel"/>
</dbReference>
<dbReference type="SUPFAM" id="SSF57903">
    <property type="entry name" value="FYVE/PHD zinc finger"/>
    <property type="match status" value="1"/>
</dbReference>
<evidence type="ECO:0000256" key="3">
    <source>
        <dbReference type="ARBA" id="ARBA00007717"/>
    </source>
</evidence>
<sequence length="1465" mass="165510">MLSSIWKDHQAKILERKGAQEMLRQDALKASNCLTEALVDHLNAGVAQAYINQKKLDAEAKMLYVNATNFAKQANTWIHLVDSFNASLKDLGDVDAWSKAIESDLKQISSTLEYAYKGSRNSLVSLEARTLDATSFLRKCVIAKWRDLKEELWQELNEQNAGAALILIPRNVSGVDQSRVTQILAMEEFLLRDETQMAVYFSYETPELLEIYSSVKAASSVNQETSALNAIVNAIYSSGYQMQAAASSAKPVPDSQIVSIMGKMPGYGIEDQLPTIVLIAHYDSFGVAPELSFGADSNGSGVAMLLELMRLLSLLGQSSREQPRVNVQFLFSGGGKLNFQGSRRWLEDQLEGLDASSLQDSDFTLCLDTVGGSDELFMHVSKPPKDGSASAEFFNNMKDVAANLYPELSVKQVHKKINLNTDFLAWEHERFSIRRLPAFTVSHLENPRSPWRKSIFDTLDGPGNFDVDKLARNTRVVAEALARHVFKLHPGEYVFAGDRQVEKSSLEAWVKQLARSPRSPQLLAGARSKNQQSVVLSLEEIVGRYTSEVKVIQTKPDSRDPDYVLYDVTKTVITAYSVKPALFDLFLSVGIAAYLGGIYLVIKEEPKRDYDILRYDSSISMTTMNNLKSFVSKIAERGRGSLMSDASEEEDFNDVPKIINSAEGFICPICHLDLGCMENLETHFTTAHTDEGFETVTLEQQLRVEKETVSKLQADICNLQEELNLALAAAHAPTLASPDFQDDTQVLQEAREQISELQESLSCRFAEKTELLAKLEELRISHENNVENLRMELLSSAEKLAVLEEQLEIQKQLNHVSMMEKDSEGQELQEAQEQVLQLRSQLNSQSNDLKKRQEALERMETRVKAFQEEKEKLAEALNQCSVKEKQLLERLSQNEDRFLKADARQERLHKAIENFQSGFKCFVTDVNKKFKTLESSSLLSLHTLEKRLDHINNETYSKLSSRKNLSSELKAVFLELERTKASLCEERESAAEMKNIFIDEQAQLGETIEQKSAKIAELERDISVIQGAHASRHKLIQDDLDSTQNALEEVREELQRMKEQLVDRDRLVDTLREEVEKTAAGKDAVISSQAAQLDESAGKQLELEALLGAEEKEKSAILERYTTIENECITLQSTNSDLVRRLTEVEAGLQELGRENQTLQLELAKLQNRKWADDTGVENCPVCNKLFTLTVRRHHCRQCGGIFCNDCSSKTATLPSSKKPVRRDSFIALIVSDFGGKNKDPSLTIDSDSAEDGYTHKFSNFPESAGDQDRLFGEMPFEDLNFHALVARCRLKMNAFLAEQLIENDGANQAAPSFWSFKYYQQFFDVETDRVKTRLIYSMMPKLGQSYLEYHVRPKPDLYGPFWVCVTLVFCIAISGNISNYLQTASIGKEYVWKYDFHKVSYAATAVFFYVWILPVFLYLAFAWKKSTGITFLEILCLYGYSLFIYIPISVSVYFFLVLVVRKPR</sequence>
<evidence type="ECO:0000256" key="6">
    <source>
        <dbReference type="ARBA" id="ARBA00022723"/>
    </source>
</evidence>
<dbReference type="PROSITE" id="PS00028">
    <property type="entry name" value="ZINC_FINGER_C2H2_1"/>
    <property type="match status" value="1"/>
</dbReference>
<evidence type="ECO:0000256" key="8">
    <source>
        <dbReference type="ARBA" id="ARBA00022771"/>
    </source>
</evidence>
<evidence type="ECO:0000256" key="14">
    <source>
        <dbReference type="ARBA" id="ARBA00034873"/>
    </source>
</evidence>
<feature type="transmembrane region" description="Helical" evidence="17">
    <location>
        <begin position="1402"/>
        <end position="1424"/>
    </location>
</feature>
<protein>
    <recommendedName>
        <fullName evidence="14">BOS complex subunit NCLN</fullName>
    </recommendedName>
</protein>
<evidence type="ECO:0000313" key="20">
    <source>
        <dbReference type="Proteomes" id="UP000678499"/>
    </source>
</evidence>
<dbReference type="InterPro" id="IPR013087">
    <property type="entry name" value="Znf_C2H2_type"/>
</dbReference>
<dbReference type="GO" id="GO:0008270">
    <property type="term" value="F:zinc ion binding"/>
    <property type="evidence" value="ECO:0007669"/>
    <property type="project" value="UniProtKB-KW"/>
</dbReference>
<evidence type="ECO:0000256" key="13">
    <source>
        <dbReference type="ARBA" id="ARBA00023180"/>
    </source>
</evidence>
<evidence type="ECO:0000256" key="12">
    <source>
        <dbReference type="ARBA" id="ARBA00023136"/>
    </source>
</evidence>
<dbReference type="EMBL" id="OA884021">
    <property type="protein sequence ID" value="CAD7280178.1"/>
    <property type="molecule type" value="Genomic_DNA"/>
</dbReference>
<gene>
    <name evidence="19" type="ORF">NMOB1V02_LOCUS7841</name>
</gene>
<evidence type="ECO:0000256" key="9">
    <source>
        <dbReference type="ARBA" id="ARBA00022824"/>
    </source>
</evidence>
<comment type="similarity">
    <text evidence="3">Belongs to the nicastrin family.</text>
</comment>
<dbReference type="OrthoDB" id="5913609at2759"/>
<keyword evidence="13" id="KW-0325">Glycoprotein</keyword>
<keyword evidence="7" id="KW-0732">Signal</keyword>
<evidence type="ECO:0000256" key="11">
    <source>
        <dbReference type="ARBA" id="ARBA00022989"/>
    </source>
</evidence>
<accession>A0A7R9BTC8</accession>
<evidence type="ECO:0000256" key="15">
    <source>
        <dbReference type="PROSITE-ProRule" id="PRU00091"/>
    </source>
</evidence>
<reference evidence="19" key="1">
    <citation type="submission" date="2020-11" db="EMBL/GenBank/DDBJ databases">
        <authorList>
            <person name="Tran Van P."/>
        </authorList>
    </citation>
    <scope>NUCLEOTIDE SEQUENCE</scope>
</reference>
<evidence type="ECO:0000256" key="1">
    <source>
        <dbReference type="ARBA" id="ARBA00004141"/>
    </source>
</evidence>
<dbReference type="GO" id="GO:0009966">
    <property type="term" value="P:regulation of signal transduction"/>
    <property type="evidence" value="ECO:0007669"/>
    <property type="project" value="InterPro"/>
</dbReference>
<keyword evidence="5 17" id="KW-0812">Transmembrane</keyword>
<evidence type="ECO:0000256" key="7">
    <source>
        <dbReference type="ARBA" id="ARBA00022729"/>
    </source>
</evidence>
<proteinExistence type="inferred from homology"/>
<keyword evidence="16" id="KW-0175">Coiled coil</keyword>
<keyword evidence="20" id="KW-1185">Reference proteome</keyword>
<evidence type="ECO:0000259" key="18">
    <source>
        <dbReference type="PROSITE" id="PS50178"/>
    </source>
</evidence>
<keyword evidence="9" id="KW-0256">Endoplasmic reticulum</keyword>
<keyword evidence="6" id="KW-0479">Metal-binding</keyword>
<evidence type="ECO:0000313" key="19">
    <source>
        <dbReference type="EMBL" id="CAD7280178.1"/>
    </source>
</evidence>
<dbReference type="Pfam" id="PF04893">
    <property type="entry name" value="Yip1"/>
    <property type="match status" value="1"/>
</dbReference>
<dbReference type="PANTHER" id="PTHR31826">
    <property type="entry name" value="NICALIN"/>
    <property type="match status" value="1"/>
</dbReference>
<evidence type="ECO:0000256" key="2">
    <source>
        <dbReference type="ARBA" id="ARBA00004389"/>
    </source>
</evidence>
<dbReference type="InterPro" id="IPR016574">
    <property type="entry name" value="Nicalin"/>
</dbReference>
<evidence type="ECO:0000256" key="5">
    <source>
        <dbReference type="ARBA" id="ARBA00022692"/>
    </source>
</evidence>
<feature type="coiled-coil region" evidence="16">
    <location>
        <begin position="740"/>
        <end position="886"/>
    </location>
</feature>
<dbReference type="GO" id="GO:0005789">
    <property type="term" value="C:endoplasmic reticulum membrane"/>
    <property type="evidence" value="ECO:0007669"/>
    <property type="project" value="UniProtKB-SubCell"/>
</dbReference>
<keyword evidence="10" id="KW-0862">Zinc</keyword>
<dbReference type="Gene3D" id="3.40.630.10">
    <property type="entry name" value="Zn peptidases"/>
    <property type="match status" value="1"/>
</dbReference>
<dbReference type="CDD" id="cd15730">
    <property type="entry name" value="FYVE_EEA1"/>
    <property type="match status" value="1"/>
</dbReference>
<dbReference type="Pfam" id="PF01363">
    <property type="entry name" value="FYVE"/>
    <property type="match status" value="1"/>
</dbReference>
<dbReference type="SMART" id="SM00064">
    <property type="entry name" value="FYVE"/>
    <property type="match status" value="1"/>
</dbReference>
<dbReference type="PROSITE" id="PS50178">
    <property type="entry name" value="ZF_FYVE"/>
    <property type="match status" value="1"/>
</dbReference>
<dbReference type="Pfam" id="PF06320">
    <property type="entry name" value="GCN5L1"/>
    <property type="match status" value="1"/>
</dbReference>
<dbReference type="Gene3D" id="3.30.40.10">
    <property type="entry name" value="Zinc/RING finger domain, C3HC4 (zinc finger)"/>
    <property type="match status" value="1"/>
</dbReference>
<evidence type="ECO:0000256" key="16">
    <source>
        <dbReference type="SAM" id="Coils"/>
    </source>
</evidence>
<evidence type="ECO:0000256" key="17">
    <source>
        <dbReference type="SAM" id="Phobius"/>
    </source>
</evidence>
<dbReference type="InterPro" id="IPR006977">
    <property type="entry name" value="Yip1_dom"/>
</dbReference>
<organism evidence="19">
    <name type="scientific">Notodromas monacha</name>
    <dbReference type="NCBI Taxonomy" id="399045"/>
    <lineage>
        <taxon>Eukaryota</taxon>
        <taxon>Metazoa</taxon>
        <taxon>Ecdysozoa</taxon>
        <taxon>Arthropoda</taxon>
        <taxon>Crustacea</taxon>
        <taxon>Oligostraca</taxon>
        <taxon>Ostracoda</taxon>
        <taxon>Podocopa</taxon>
        <taxon>Podocopida</taxon>
        <taxon>Cypridocopina</taxon>
        <taxon>Cypridoidea</taxon>
        <taxon>Cyprididae</taxon>
        <taxon>Notodromas</taxon>
    </lineage>
</organism>
<keyword evidence="11 17" id="KW-1133">Transmembrane helix</keyword>
<keyword evidence="12 17" id="KW-0472">Membrane</keyword>
<feature type="transmembrane region" description="Helical" evidence="17">
    <location>
        <begin position="1436"/>
        <end position="1461"/>
    </location>
</feature>
<dbReference type="CDD" id="cd03882">
    <property type="entry name" value="M28_nicalin_like"/>
    <property type="match status" value="1"/>
</dbReference>
<feature type="domain" description="FYVE-type" evidence="18">
    <location>
        <begin position="1174"/>
        <end position="1222"/>
    </location>
</feature>
<dbReference type="Proteomes" id="UP000678499">
    <property type="component" value="Unassembled WGS sequence"/>
</dbReference>
<dbReference type="InterPro" id="IPR011011">
    <property type="entry name" value="Znf_FYVE_PHD"/>
</dbReference>
<dbReference type="InterPro" id="IPR000306">
    <property type="entry name" value="Znf_FYVE"/>
</dbReference>
<evidence type="ECO:0000256" key="10">
    <source>
        <dbReference type="ARBA" id="ARBA00022833"/>
    </source>
</evidence>
<dbReference type="SUPFAM" id="SSF53187">
    <property type="entry name" value="Zn-dependent exopeptidases"/>
    <property type="match status" value="1"/>
</dbReference>
<name>A0A7R9BTC8_9CRUS</name>
<comment type="subcellular location">
    <subcellularLocation>
        <location evidence="2">Endoplasmic reticulum membrane</location>
        <topology evidence="2">Single-pass membrane protein</topology>
    </subcellularLocation>
    <subcellularLocation>
        <location evidence="1">Membrane</location>
        <topology evidence="1">Multi-pass membrane protein</topology>
    </subcellularLocation>
</comment>